<evidence type="ECO:0000256" key="1">
    <source>
        <dbReference type="SAM" id="SignalP"/>
    </source>
</evidence>
<proteinExistence type="predicted"/>
<accession>A0AAW1L9N2</accession>
<sequence length="87" mass="10172">MKRNLFIILYFVKLCLSEESDGNLFPTLPIAPIYSSNELCKEDSTLYVESLNNLTLWAYKMNLYKLLVNLHIHSTTPKKTVHQFSLY</sequence>
<keyword evidence="3" id="KW-1185">Reference proteome</keyword>
<keyword evidence="1" id="KW-0732">Signal</keyword>
<name>A0AAW1L9N2_POPJA</name>
<dbReference type="AlphaFoldDB" id="A0AAW1L9N2"/>
<evidence type="ECO:0000313" key="2">
    <source>
        <dbReference type="EMBL" id="KAK9730640.1"/>
    </source>
</evidence>
<reference evidence="2 3" key="1">
    <citation type="journal article" date="2024" name="BMC Genomics">
        <title>De novo assembly and annotation of Popillia japonica's genome with initial clues to its potential as an invasive pest.</title>
        <authorList>
            <person name="Cucini C."/>
            <person name="Boschi S."/>
            <person name="Funari R."/>
            <person name="Cardaioli E."/>
            <person name="Iannotti N."/>
            <person name="Marturano G."/>
            <person name="Paoli F."/>
            <person name="Bruttini M."/>
            <person name="Carapelli A."/>
            <person name="Frati F."/>
            <person name="Nardi F."/>
        </authorList>
    </citation>
    <scope>NUCLEOTIDE SEQUENCE [LARGE SCALE GENOMIC DNA]</scope>
    <source>
        <strain evidence="2">DMR45628</strain>
    </source>
</reference>
<feature type="chain" id="PRO_5043844770" evidence="1">
    <location>
        <begin position="18"/>
        <end position="87"/>
    </location>
</feature>
<protein>
    <submittedName>
        <fullName evidence="2">Uncharacterized protein</fullName>
    </submittedName>
</protein>
<dbReference type="Proteomes" id="UP001458880">
    <property type="component" value="Unassembled WGS sequence"/>
</dbReference>
<gene>
    <name evidence="2" type="ORF">QE152_g14374</name>
</gene>
<dbReference type="EMBL" id="JASPKY010000144">
    <property type="protein sequence ID" value="KAK9730640.1"/>
    <property type="molecule type" value="Genomic_DNA"/>
</dbReference>
<evidence type="ECO:0000313" key="3">
    <source>
        <dbReference type="Proteomes" id="UP001458880"/>
    </source>
</evidence>
<feature type="signal peptide" evidence="1">
    <location>
        <begin position="1"/>
        <end position="17"/>
    </location>
</feature>
<organism evidence="2 3">
    <name type="scientific">Popillia japonica</name>
    <name type="common">Japanese beetle</name>
    <dbReference type="NCBI Taxonomy" id="7064"/>
    <lineage>
        <taxon>Eukaryota</taxon>
        <taxon>Metazoa</taxon>
        <taxon>Ecdysozoa</taxon>
        <taxon>Arthropoda</taxon>
        <taxon>Hexapoda</taxon>
        <taxon>Insecta</taxon>
        <taxon>Pterygota</taxon>
        <taxon>Neoptera</taxon>
        <taxon>Endopterygota</taxon>
        <taxon>Coleoptera</taxon>
        <taxon>Polyphaga</taxon>
        <taxon>Scarabaeiformia</taxon>
        <taxon>Scarabaeidae</taxon>
        <taxon>Rutelinae</taxon>
        <taxon>Popillia</taxon>
    </lineage>
</organism>
<comment type="caution">
    <text evidence="2">The sequence shown here is derived from an EMBL/GenBank/DDBJ whole genome shotgun (WGS) entry which is preliminary data.</text>
</comment>